<protein>
    <submittedName>
        <fullName evidence="7">NADPH dehydrogenase</fullName>
    </submittedName>
</protein>
<accession>A0A135L4A4</accession>
<comment type="caution">
    <text evidence="7">The sequence shown here is derived from an EMBL/GenBank/DDBJ whole genome shotgun (WGS) entry which is preliminary data.</text>
</comment>
<dbReference type="STRING" id="1413211.U473_07325"/>
<evidence type="ECO:0000256" key="5">
    <source>
        <dbReference type="ARBA" id="ARBA00023002"/>
    </source>
</evidence>
<dbReference type="GO" id="GO:0010181">
    <property type="term" value="F:FMN binding"/>
    <property type="evidence" value="ECO:0007669"/>
    <property type="project" value="InterPro"/>
</dbReference>
<sequence length="341" mass="38074">MAVLFTPITIKNITLKNRVMMPPMCQYMAESDGKITDWHRIHYGTRAIGQVGLIIVEATAVEARGRITEKDLGIWNDDQIDGLKEIVDFVHQYGSRIGIQLAHAGRKAEISDKSTVIAPSPIAFDEGWTVPNEITEDTIKEVVDAFVKAAKRAHQAGFDLIEIHGAHGYLIHEFLSPLSNQRNDAYGINREGRLRFLKEMISGIKRVWPSDKSIFLRVSASDYKHDGIDIKEMIEMLKIVKSWGVDVIDVSSGGLVPAKIQLGPGYQVKFAEQIKKEVGIPTVAVGLITEPEMAEEILFNERADLVALGRELLRNPYWPLHAASKLNAVVSWPVPYSRAKK</sequence>
<comment type="cofactor">
    <cofactor evidence="1">
        <name>FMN</name>
        <dbReference type="ChEBI" id="CHEBI:58210"/>
    </cofactor>
</comment>
<dbReference type="NCBIfam" id="NF010047">
    <property type="entry name" value="PRK13523.1"/>
    <property type="match status" value="1"/>
</dbReference>
<proteinExistence type="predicted"/>
<dbReference type="GO" id="GO:0050661">
    <property type="term" value="F:NADP binding"/>
    <property type="evidence" value="ECO:0007669"/>
    <property type="project" value="InterPro"/>
</dbReference>
<dbReference type="PANTHER" id="PTHR43303:SF4">
    <property type="entry name" value="NADPH DEHYDROGENASE C23G7.10C-RELATED"/>
    <property type="match status" value="1"/>
</dbReference>
<dbReference type="CDD" id="cd02932">
    <property type="entry name" value="OYE_YqiM_FMN"/>
    <property type="match status" value="1"/>
</dbReference>
<dbReference type="RefSeq" id="WP_068724844.1">
    <property type="nucleotide sequence ID" value="NZ_LSKU01000001.1"/>
</dbReference>
<keyword evidence="3" id="KW-0288">FMN</keyword>
<dbReference type="Gene3D" id="3.20.20.70">
    <property type="entry name" value="Aldolase class I"/>
    <property type="match status" value="1"/>
</dbReference>
<dbReference type="GO" id="GO:0003959">
    <property type="term" value="F:NADPH dehydrogenase activity"/>
    <property type="evidence" value="ECO:0007669"/>
    <property type="project" value="InterPro"/>
</dbReference>
<evidence type="ECO:0000256" key="2">
    <source>
        <dbReference type="ARBA" id="ARBA00022630"/>
    </source>
</evidence>
<gene>
    <name evidence="7" type="ORF">U473_07325</name>
</gene>
<dbReference type="AlphaFoldDB" id="A0A135L4A4"/>
<dbReference type="OrthoDB" id="9772736at2"/>
<dbReference type="Pfam" id="PF00724">
    <property type="entry name" value="Oxidored_FMN"/>
    <property type="match status" value="1"/>
</dbReference>
<feature type="domain" description="NADH:flavin oxidoreductase/NADH oxidase N-terminal" evidence="6">
    <location>
        <begin position="4"/>
        <end position="327"/>
    </location>
</feature>
<keyword evidence="5" id="KW-0560">Oxidoreductase</keyword>
<name>A0A135L4A4_9BACI</name>
<reference evidence="7 8" key="1">
    <citation type="submission" date="2016-02" db="EMBL/GenBank/DDBJ databases">
        <title>Draft Genome for Tepidibacillus decaturensis nov. sp. Strain Z9, an Anaerobic, Moderately Thermophilic and Heterotrophic Bacterium from Deep Subsurface of the Illinois Basin, USA.</title>
        <authorList>
            <person name="Dong Y."/>
            <person name="Chang J.Y."/>
            <person name="Sanford R."/>
            <person name="Fouke B.W."/>
        </authorList>
    </citation>
    <scope>NUCLEOTIDE SEQUENCE [LARGE SCALE GENOMIC DNA]</scope>
    <source>
        <strain evidence="7 8">Z9</strain>
    </source>
</reference>
<evidence type="ECO:0000313" key="7">
    <source>
        <dbReference type="EMBL" id="KXG43838.1"/>
    </source>
</evidence>
<keyword evidence="4" id="KW-0521">NADP</keyword>
<organism evidence="7 8">
    <name type="scientific">Tepidibacillus decaturensis</name>
    <dbReference type="NCBI Taxonomy" id="1413211"/>
    <lineage>
        <taxon>Bacteria</taxon>
        <taxon>Bacillati</taxon>
        <taxon>Bacillota</taxon>
        <taxon>Bacilli</taxon>
        <taxon>Bacillales</taxon>
        <taxon>Bacillaceae</taxon>
        <taxon>Tepidibacillus</taxon>
    </lineage>
</organism>
<keyword evidence="8" id="KW-1185">Reference proteome</keyword>
<dbReference type="SUPFAM" id="SSF51395">
    <property type="entry name" value="FMN-linked oxidoreductases"/>
    <property type="match status" value="1"/>
</dbReference>
<evidence type="ECO:0000256" key="4">
    <source>
        <dbReference type="ARBA" id="ARBA00022857"/>
    </source>
</evidence>
<keyword evidence="2" id="KW-0285">Flavoprotein</keyword>
<evidence type="ECO:0000256" key="3">
    <source>
        <dbReference type="ARBA" id="ARBA00022643"/>
    </source>
</evidence>
<dbReference type="EMBL" id="LSKU01000001">
    <property type="protein sequence ID" value="KXG43838.1"/>
    <property type="molecule type" value="Genomic_DNA"/>
</dbReference>
<evidence type="ECO:0000259" key="6">
    <source>
        <dbReference type="Pfam" id="PF00724"/>
    </source>
</evidence>
<evidence type="ECO:0000313" key="8">
    <source>
        <dbReference type="Proteomes" id="UP000070352"/>
    </source>
</evidence>
<dbReference type="Proteomes" id="UP000070352">
    <property type="component" value="Unassembled WGS sequence"/>
</dbReference>
<dbReference type="InterPro" id="IPR044152">
    <property type="entry name" value="YqjM-like"/>
</dbReference>
<dbReference type="PANTHER" id="PTHR43303">
    <property type="entry name" value="NADPH DEHYDROGENASE C23G7.10C-RELATED"/>
    <property type="match status" value="1"/>
</dbReference>
<dbReference type="InterPro" id="IPR001155">
    <property type="entry name" value="OxRdtase_FMN_N"/>
</dbReference>
<dbReference type="InterPro" id="IPR013785">
    <property type="entry name" value="Aldolase_TIM"/>
</dbReference>
<evidence type="ECO:0000256" key="1">
    <source>
        <dbReference type="ARBA" id="ARBA00001917"/>
    </source>
</evidence>